<keyword evidence="1" id="KW-0472">Membrane</keyword>
<accession>A0A938YG37</accession>
<evidence type="ECO:0000313" key="2">
    <source>
        <dbReference type="EMBL" id="MBM9468943.1"/>
    </source>
</evidence>
<organism evidence="2 3">
    <name type="scientific">Nakamurella leprariae</name>
    <dbReference type="NCBI Taxonomy" id="2803911"/>
    <lineage>
        <taxon>Bacteria</taxon>
        <taxon>Bacillati</taxon>
        <taxon>Actinomycetota</taxon>
        <taxon>Actinomycetes</taxon>
        <taxon>Nakamurellales</taxon>
        <taxon>Nakamurellaceae</taxon>
        <taxon>Nakamurella</taxon>
    </lineage>
</organism>
<comment type="caution">
    <text evidence="2">The sequence shown here is derived from an EMBL/GenBank/DDBJ whole genome shotgun (WGS) entry which is preliminary data.</text>
</comment>
<name>A0A938YG37_9ACTN</name>
<keyword evidence="3" id="KW-1185">Reference proteome</keyword>
<evidence type="ECO:0000256" key="1">
    <source>
        <dbReference type="SAM" id="Phobius"/>
    </source>
</evidence>
<protein>
    <submittedName>
        <fullName evidence="2">Uncharacterized protein</fullName>
    </submittedName>
</protein>
<keyword evidence="1" id="KW-0812">Transmembrane</keyword>
<feature type="transmembrane region" description="Helical" evidence="1">
    <location>
        <begin position="40"/>
        <end position="62"/>
    </location>
</feature>
<sequence>MTPAPWWLLTTSRAQACASTGAGVLWLAIPALMVLDPDWSFELVVCTVMGVAVIGLSVATLVSLRRRPEVRRTPLVSIPISRRGSDAWVVIRIAGWALVAASVVVFAVTLRGEGDPSWVSVPAAVVLLTVLNAGAQLRRPIVDGALEATRAPVSGHECPGPTR</sequence>
<reference evidence="2" key="1">
    <citation type="submission" date="2021-01" db="EMBL/GenBank/DDBJ databases">
        <title>YIM 132084 draft genome.</title>
        <authorList>
            <person name="An D."/>
        </authorList>
    </citation>
    <scope>NUCLEOTIDE SEQUENCE</scope>
    <source>
        <strain evidence="2">YIM 132084</strain>
    </source>
</reference>
<dbReference type="Proteomes" id="UP000663792">
    <property type="component" value="Unassembled WGS sequence"/>
</dbReference>
<dbReference type="AlphaFoldDB" id="A0A938YG37"/>
<gene>
    <name evidence="2" type="ORF">JL106_16785</name>
</gene>
<evidence type="ECO:0000313" key="3">
    <source>
        <dbReference type="Proteomes" id="UP000663792"/>
    </source>
</evidence>
<dbReference type="EMBL" id="JAERWK010000021">
    <property type="protein sequence ID" value="MBM9468943.1"/>
    <property type="molecule type" value="Genomic_DNA"/>
</dbReference>
<proteinExistence type="predicted"/>
<keyword evidence="1" id="KW-1133">Transmembrane helix</keyword>
<feature type="transmembrane region" description="Helical" evidence="1">
    <location>
        <begin position="89"/>
        <end position="110"/>
    </location>
</feature>
<dbReference type="RefSeq" id="WP_205261898.1">
    <property type="nucleotide sequence ID" value="NZ_JAERWK010000021.1"/>
</dbReference>